<dbReference type="GO" id="GO:0016491">
    <property type="term" value="F:oxidoreductase activity"/>
    <property type="evidence" value="ECO:0007669"/>
    <property type="project" value="UniProtKB-KW"/>
</dbReference>
<dbReference type="PANTHER" id="PTHR43673:SF2">
    <property type="entry name" value="NITROREDUCTASE"/>
    <property type="match status" value="1"/>
</dbReference>
<dbReference type="InterPro" id="IPR029479">
    <property type="entry name" value="Nitroreductase"/>
</dbReference>
<dbReference type="Pfam" id="PF00881">
    <property type="entry name" value="Nitroreductase"/>
    <property type="match status" value="1"/>
</dbReference>
<evidence type="ECO:0000256" key="1">
    <source>
        <dbReference type="ARBA" id="ARBA00001917"/>
    </source>
</evidence>
<comment type="caution">
    <text evidence="7">The sequence shown here is derived from an EMBL/GenBank/DDBJ whole genome shotgun (WGS) entry which is preliminary data.</text>
</comment>
<dbReference type="EMBL" id="DVLP01000316">
    <property type="protein sequence ID" value="HIT76047.1"/>
    <property type="molecule type" value="Genomic_DNA"/>
</dbReference>
<organism evidence="7 8">
    <name type="scientific">Candidatus Avipropionibacterium avicola</name>
    <dbReference type="NCBI Taxonomy" id="2840701"/>
    <lineage>
        <taxon>Bacteria</taxon>
        <taxon>Bacillati</taxon>
        <taxon>Actinomycetota</taxon>
        <taxon>Actinomycetes</taxon>
        <taxon>Propionibacteriales</taxon>
        <taxon>Propionibacteriaceae</taxon>
        <taxon>Propionibacteriaceae incertae sedis</taxon>
        <taxon>Candidatus Avipropionibacterium</taxon>
    </lineage>
</organism>
<proteinExistence type="inferred from homology"/>
<sequence>MDLVEAVRRRRTIRTYDPDRPLDPQLRDTILQTALRTPSAGHTQAVRLTCLTGPARERYWQLTAGDGPPDRWVRGMQAAPALVLVGTSERAYRDRYAEPDKGWAHDSDRWSAPYWWVDAGMVVQTLLLTATAYGVDSAFVGVPRPAQSAVSEAFALPRDEELVGLVTLGHRPAEHRPRPPGRARLPFADRIRHVDR</sequence>
<reference evidence="7" key="1">
    <citation type="submission" date="2020-10" db="EMBL/GenBank/DDBJ databases">
        <authorList>
            <person name="Gilroy R."/>
        </authorList>
    </citation>
    <scope>NUCLEOTIDE SEQUENCE</scope>
    <source>
        <strain evidence="7">ChiGjej1B1-24693</strain>
    </source>
</reference>
<comment type="cofactor">
    <cofactor evidence="1">
        <name>FMN</name>
        <dbReference type="ChEBI" id="CHEBI:58210"/>
    </cofactor>
</comment>
<dbReference type="Gene3D" id="3.40.109.10">
    <property type="entry name" value="NADH Oxidase"/>
    <property type="match status" value="1"/>
</dbReference>
<name>A0A9D1GZ20_9ACTN</name>
<evidence type="ECO:0000313" key="7">
    <source>
        <dbReference type="EMBL" id="HIT76047.1"/>
    </source>
</evidence>
<accession>A0A9D1GZ20</accession>
<dbReference type="CDD" id="cd02062">
    <property type="entry name" value="Nitro_FMN_reductase"/>
    <property type="match status" value="1"/>
</dbReference>
<evidence type="ECO:0000256" key="5">
    <source>
        <dbReference type="ARBA" id="ARBA00023002"/>
    </source>
</evidence>
<evidence type="ECO:0000256" key="2">
    <source>
        <dbReference type="ARBA" id="ARBA00007118"/>
    </source>
</evidence>
<dbReference type="PANTHER" id="PTHR43673">
    <property type="entry name" value="NAD(P)H NITROREDUCTASE YDGI-RELATED"/>
    <property type="match status" value="1"/>
</dbReference>
<evidence type="ECO:0000256" key="3">
    <source>
        <dbReference type="ARBA" id="ARBA00022630"/>
    </source>
</evidence>
<keyword evidence="5" id="KW-0560">Oxidoreductase</keyword>
<dbReference type="SUPFAM" id="SSF55469">
    <property type="entry name" value="FMN-dependent nitroreductase-like"/>
    <property type="match status" value="1"/>
</dbReference>
<evidence type="ECO:0000313" key="8">
    <source>
        <dbReference type="Proteomes" id="UP000886842"/>
    </source>
</evidence>
<gene>
    <name evidence="7" type="ORF">IAA98_10710</name>
</gene>
<dbReference type="Proteomes" id="UP000886842">
    <property type="component" value="Unassembled WGS sequence"/>
</dbReference>
<keyword evidence="4" id="KW-0288">FMN</keyword>
<comment type="similarity">
    <text evidence="2">Belongs to the nitroreductase family.</text>
</comment>
<feature type="domain" description="Nitroreductase" evidence="6">
    <location>
        <begin position="7"/>
        <end position="170"/>
    </location>
</feature>
<evidence type="ECO:0000256" key="4">
    <source>
        <dbReference type="ARBA" id="ARBA00022643"/>
    </source>
</evidence>
<dbReference type="AlphaFoldDB" id="A0A9D1GZ20"/>
<evidence type="ECO:0000259" key="6">
    <source>
        <dbReference type="Pfam" id="PF00881"/>
    </source>
</evidence>
<reference evidence="7" key="2">
    <citation type="journal article" date="2021" name="PeerJ">
        <title>Extensive microbial diversity within the chicken gut microbiome revealed by metagenomics and culture.</title>
        <authorList>
            <person name="Gilroy R."/>
            <person name="Ravi A."/>
            <person name="Getino M."/>
            <person name="Pursley I."/>
            <person name="Horton D.L."/>
            <person name="Alikhan N.F."/>
            <person name="Baker D."/>
            <person name="Gharbi K."/>
            <person name="Hall N."/>
            <person name="Watson M."/>
            <person name="Adriaenssens E.M."/>
            <person name="Foster-Nyarko E."/>
            <person name="Jarju S."/>
            <person name="Secka A."/>
            <person name="Antonio M."/>
            <person name="Oren A."/>
            <person name="Chaudhuri R.R."/>
            <person name="La Ragione R."/>
            <person name="Hildebrand F."/>
            <person name="Pallen M.J."/>
        </authorList>
    </citation>
    <scope>NUCLEOTIDE SEQUENCE</scope>
    <source>
        <strain evidence="7">ChiGjej1B1-24693</strain>
    </source>
</reference>
<protein>
    <submittedName>
        <fullName evidence="7">Nitroreductase family protein</fullName>
    </submittedName>
</protein>
<dbReference type="InterPro" id="IPR000415">
    <property type="entry name" value="Nitroreductase-like"/>
</dbReference>
<keyword evidence="3" id="KW-0285">Flavoprotein</keyword>